<dbReference type="AlphaFoldDB" id="A0A0A9CSE6"/>
<feature type="compositionally biased region" description="Basic residues" evidence="1">
    <location>
        <begin position="14"/>
        <end position="26"/>
    </location>
</feature>
<feature type="compositionally biased region" description="Basic residues" evidence="1">
    <location>
        <begin position="120"/>
        <end position="136"/>
    </location>
</feature>
<organism evidence="2">
    <name type="scientific">Arundo donax</name>
    <name type="common">Giant reed</name>
    <name type="synonym">Donax arundinaceus</name>
    <dbReference type="NCBI Taxonomy" id="35708"/>
    <lineage>
        <taxon>Eukaryota</taxon>
        <taxon>Viridiplantae</taxon>
        <taxon>Streptophyta</taxon>
        <taxon>Embryophyta</taxon>
        <taxon>Tracheophyta</taxon>
        <taxon>Spermatophyta</taxon>
        <taxon>Magnoliopsida</taxon>
        <taxon>Liliopsida</taxon>
        <taxon>Poales</taxon>
        <taxon>Poaceae</taxon>
        <taxon>PACMAD clade</taxon>
        <taxon>Arundinoideae</taxon>
        <taxon>Arundineae</taxon>
        <taxon>Arundo</taxon>
    </lineage>
</organism>
<evidence type="ECO:0000256" key="1">
    <source>
        <dbReference type="SAM" id="MobiDB-lite"/>
    </source>
</evidence>
<evidence type="ECO:0000313" key="2">
    <source>
        <dbReference type="EMBL" id="JAD77353.1"/>
    </source>
</evidence>
<reference evidence="2" key="2">
    <citation type="journal article" date="2015" name="Data Brief">
        <title>Shoot transcriptome of the giant reed, Arundo donax.</title>
        <authorList>
            <person name="Barrero R.A."/>
            <person name="Guerrero F.D."/>
            <person name="Moolhuijzen P."/>
            <person name="Goolsby J.A."/>
            <person name="Tidwell J."/>
            <person name="Bellgard S.E."/>
            <person name="Bellgard M.I."/>
        </authorList>
    </citation>
    <scope>NUCLEOTIDE SEQUENCE</scope>
    <source>
        <tissue evidence="2">Shoot tissue taken approximately 20 cm above the soil surface</tissue>
    </source>
</reference>
<sequence length="136" mass="15282">MQQLVKGDQIPGRRPARHRPGRRRRSYLLTEQGWIRNRRTCRPGMAGSRQASTRSPPSSWRRSSPCWPPTPPAADSCTCPPSIWTSAAASPTPPPRRRTTPPIGSASCPAGSHRPSCPTRCRRRLRRRRRRARAAS</sequence>
<dbReference type="EMBL" id="GBRH01220542">
    <property type="protein sequence ID" value="JAD77353.1"/>
    <property type="molecule type" value="Transcribed_RNA"/>
</dbReference>
<feature type="region of interest" description="Disordered" evidence="1">
    <location>
        <begin position="1"/>
        <end position="136"/>
    </location>
</feature>
<name>A0A0A9CSE6_ARUDO</name>
<feature type="compositionally biased region" description="Low complexity" evidence="1">
    <location>
        <begin position="80"/>
        <end position="90"/>
    </location>
</feature>
<protein>
    <submittedName>
        <fullName evidence="2">DNA binding protein</fullName>
    </submittedName>
</protein>
<proteinExistence type="predicted"/>
<feature type="compositionally biased region" description="Low complexity" evidence="1">
    <location>
        <begin position="52"/>
        <end position="65"/>
    </location>
</feature>
<reference evidence="2" key="1">
    <citation type="submission" date="2014-09" db="EMBL/GenBank/DDBJ databases">
        <authorList>
            <person name="Magalhaes I.L.F."/>
            <person name="Oliveira U."/>
            <person name="Santos F.R."/>
            <person name="Vidigal T.H.D.A."/>
            <person name="Brescovit A.D."/>
            <person name="Santos A.J."/>
        </authorList>
    </citation>
    <scope>NUCLEOTIDE SEQUENCE</scope>
    <source>
        <tissue evidence="2">Shoot tissue taken approximately 20 cm above the soil surface</tissue>
    </source>
</reference>
<accession>A0A0A9CSE6</accession>